<evidence type="ECO:0000313" key="2">
    <source>
        <dbReference type="Proteomes" id="UP000076881"/>
    </source>
</evidence>
<protein>
    <submittedName>
        <fullName evidence="1">Uncharacterized protein</fullName>
    </submittedName>
</protein>
<accession>A0A168FGI6</accession>
<comment type="caution">
    <text evidence="1">The sequence shown here is derived from an EMBL/GenBank/DDBJ whole genome shotgun (WGS) entry which is preliminary data.</text>
</comment>
<name>A0A168FGI6_CORDF</name>
<keyword evidence="2" id="KW-1185">Reference proteome</keyword>
<dbReference type="OrthoDB" id="5149942at2759"/>
<proteinExistence type="predicted"/>
<organism evidence="1 2">
    <name type="scientific">Akanthomyces lecanii RCEF 1005</name>
    <dbReference type="NCBI Taxonomy" id="1081108"/>
    <lineage>
        <taxon>Eukaryota</taxon>
        <taxon>Fungi</taxon>
        <taxon>Dikarya</taxon>
        <taxon>Ascomycota</taxon>
        <taxon>Pezizomycotina</taxon>
        <taxon>Sordariomycetes</taxon>
        <taxon>Hypocreomycetidae</taxon>
        <taxon>Hypocreales</taxon>
        <taxon>Cordycipitaceae</taxon>
        <taxon>Akanthomyces</taxon>
        <taxon>Cordyceps confragosa</taxon>
    </lineage>
</organism>
<sequence>MNLPGSCRLYDGYQCHGKVVADFETYDGDGKVSPEWDSAAGYCYGTSRGRWPKVKSFDCIWKD</sequence>
<dbReference type="AlphaFoldDB" id="A0A168FGI6"/>
<evidence type="ECO:0000313" key="1">
    <source>
        <dbReference type="EMBL" id="OAA75155.1"/>
    </source>
</evidence>
<reference evidence="1 2" key="1">
    <citation type="journal article" date="2016" name="Genome Biol. Evol.">
        <title>Divergent and convergent evolution of fungal pathogenicity.</title>
        <authorList>
            <person name="Shang Y."/>
            <person name="Xiao G."/>
            <person name="Zheng P."/>
            <person name="Cen K."/>
            <person name="Zhan S."/>
            <person name="Wang C."/>
        </authorList>
    </citation>
    <scope>NUCLEOTIDE SEQUENCE [LARGE SCALE GENOMIC DNA]</scope>
    <source>
        <strain evidence="1 2">RCEF 1005</strain>
    </source>
</reference>
<dbReference type="EMBL" id="AZHF01000005">
    <property type="protein sequence ID" value="OAA75155.1"/>
    <property type="molecule type" value="Genomic_DNA"/>
</dbReference>
<dbReference type="Proteomes" id="UP000076881">
    <property type="component" value="Unassembled WGS sequence"/>
</dbReference>
<gene>
    <name evidence="1" type="ORF">LEL_07143</name>
</gene>